<feature type="signal peptide" evidence="4">
    <location>
        <begin position="1"/>
        <end position="22"/>
    </location>
</feature>
<sequence>MKPYAVLFLLGLVALLVMPAHAQVTTPDRSDAPVRVAFINPGYGDRGFWKDVRGTMEAAADQFGYELIVFDCDRDSKMMIESAQRVFDLDPAPDYIIAVNEHQQGARIVLEAAERDIPVIMLLNDLTQEQKDAHGYPVKDFANWILTLTPDNERAGYDIAKSLIDGARLENEYQHRKPLCLLSIAGDSKTPASLQRLQGLDHALSRFPLLREQNRLVANWSYDEAFRQTQSWLKRDGCVDAVWAANDDIALGAIAALEEAGRRPGKDVFVGGLNWSPDGLRKVSDGKMTMTHGGHFFAGAWVMVLLHDYISGVETLYENPEISFRMEAITRDNISYFVDVLGNRDWGSLDFKEFSIANSPPGTEYNFVLHPGDGQEE</sequence>
<keyword evidence="3 4" id="KW-0732">Signal</keyword>
<gene>
    <name evidence="6" type="ORF">TH6_19525</name>
</gene>
<accession>A0A367V315</accession>
<reference evidence="6 7" key="1">
    <citation type="submission" date="2014-07" db="EMBL/GenBank/DDBJ databases">
        <title>Draft genome sequence of Thalassospira profundimaris R8-17.</title>
        <authorList>
            <person name="Lai Q."/>
            <person name="Shao Z."/>
        </authorList>
    </citation>
    <scope>NUCLEOTIDE SEQUENCE [LARGE SCALE GENOMIC DNA]</scope>
    <source>
        <strain evidence="6 7">R8-17</strain>
    </source>
</reference>
<evidence type="ECO:0000256" key="2">
    <source>
        <dbReference type="ARBA" id="ARBA00007639"/>
    </source>
</evidence>
<dbReference type="Gene3D" id="3.40.50.2300">
    <property type="match status" value="2"/>
</dbReference>
<evidence type="ECO:0000256" key="3">
    <source>
        <dbReference type="ARBA" id="ARBA00022729"/>
    </source>
</evidence>
<organism evidence="6 7">
    <name type="scientific">Thalassospira profundimaris</name>
    <dbReference type="NCBI Taxonomy" id="502049"/>
    <lineage>
        <taxon>Bacteria</taxon>
        <taxon>Pseudomonadati</taxon>
        <taxon>Pseudomonadota</taxon>
        <taxon>Alphaproteobacteria</taxon>
        <taxon>Rhodospirillales</taxon>
        <taxon>Thalassospiraceae</taxon>
        <taxon>Thalassospira</taxon>
    </lineage>
</organism>
<proteinExistence type="inferred from homology"/>
<dbReference type="CDD" id="cd06324">
    <property type="entry name" value="PBP1_ABC_sugar_binding-like"/>
    <property type="match status" value="1"/>
</dbReference>
<evidence type="ECO:0000313" key="6">
    <source>
        <dbReference type="EMBL" id="RCK19419.1"/>
    </source>
</evidence>
<dbReference type="PANTHER" id="PTHR46847:SF2">
    <property type="entry name" value="ABC TRANSPORTER SUGAR-BINDING PROTEIN"/>
    <property type="match status" value="1"/>
</dbReference>
<dbReference type="InterPro" id="IPR028082">
    <property type="entry name" value="Peripla_BP_I"/>
</dbReference>
<dbReference type="Pfam" id="PF13407">
    <property type="entry name" value="Peripla_BP_4"/>
    <property type="match status" value="1"/>
</dbReference>
<comment type="subcellular location">
    <subcellularLocation>
        <location evidence="1">Cell envelope</location>
    </subcellularLocation>
</comment>
<dbReference type="AlphaFoldDB" id="A0A367V315"/>
<dbReference type="GO" id="GO:0030246">
    <property type="term" value="F:carbohydrate binding"/>
    <property type="evidence" value="ECO:0007669"/>
    <property type="project" value="UniProtKB-ARBA"/>
</dbReference>
<comment type="similarity">
    <text evidence="2">Belongs to the bacterial solute-binding protein 2 family.</text>
</comment>
<protein>
    <submittedName>
        <fullName evidence="6">Sugar ABC transporter substrate-binding protein</fullName>
    </submittedName>
</protein>
<evidence type="ECO:0000313" key="7">
    <source>
        <dbReference type="Proteomes" id="UP000253061"/>
    </source>
</evidence>
<dbReference type="SUPFAM" id="SSF53822">
    <property type="entry name" value="Periplasmic binding protein-like I"/>
    <property type="match status" value="1"/>
</dbReference>
<feature type="chain" id="PRO_5016719756" evidence="4">
    <location>
        <begin position="23"/>
        <end position="377"/>
    </location>
</feature>
<dbReference type="EMBL" id="JPWB01000011">
    <property type="protein sequence ID" value="RCK19419.1"/>
    <property type="molecule type" value="Genomic_DNA"/>
</dbReference>
<dbReference type="Proteomes" id="UP000253061">
    <property type="component" value="Unassembled WGS sequence"/>
</dbReference>
<evidence type="ECO:0000259" key="5">
    <source>
        <dbReference type="Pfam" id="PF13407"/>
    </source>
</evidence>
<name>A0A367V315_9PROT</name>
<dbReference type="InterPro" id="IPR025997">
    <property type="entry name" value="SBP_2_dom"/>
</dbReference>
<feature type="domain" description="Periplasmic binding protein" evidence="5">
    <location>
        <begin position="36"/>
        <end position="310"/>
    </location>
</feature>
<evidence type="ECO:0000256" key="1">
    <source>
        <dbReference type="ARBA" id="ARBA00004196"/>
    </source>
</evidence>
<dbReference type="GO" id="GO:0030313">
    <property type="term" value="C:cell envelope"/>
    <property type="evidence" value="ECO:0007669"/>
    <property type="project" value="UniProtKB-SubCell"/>
</dbReference>
<dbReference type="PANTHER" id="PTHR46847">
    <property type="entry name" value="D-ALLOSE-BINDING PERIPLASMIC PROTEIN-RELATED"/>
    <property type="match status" value="1"/>
</dbReference>
<evidence type="ECO:0000256" key="4">
    <source>
        <dbReference type="SAM" id="SignalP"/>
    </source>
</evidence>
<comment type="caution">
    <text evidence="6">The sequence shown here is derived from an EMBL/GenBank/DDBJ whole genome shotgun (WGS) entry which is preliminary data.</text>
</comment>